<keyword evidence="3" id="KW-1185">Reference proteome</keyword>
<dbReference type="Proteomes" id="UP001320119">
    <property type="component" value="Chromosome"/>
</dbReference>
<organism evidence="2 3">
    <name type="scientific">Marinagarivorans cellulosilyticus</name>
    <dbReference type="NCBI Taxonomy" id="2721545"/>
    <lineage>
        <taxon>Bacteria</taxon>
        <taxon>Pseudomonadati</taxon>
        <taxon>Pseudomonadota</taxon>
        <taxon>Gammaproteobacteria</taxon>
        <taxon>Cellvibrionales</taxon>
        <taxon>Cellvibrionaceae</taxon>
        <taxon>Marinagarivorans</taxon>
    </lineage>
</organism>
<name>A0AAN1WHR3_9GAMM</name>
<dbReference type="RefSeq" id="WP_236987263.1">
    <property type="nucleotide sequence ID" value="NZ_AP023086.1"/>
</dbReference>
<dbReference type="EMBL" id="AP023086">
    <property type="protein sequence ID" value="BCD97784.1"/>
    <property type="molecule type" value="Genomic_DNA"/>
</dbReference>
<accession>A0AAN1WHR3</accession>
<evidence type="ECO:0000313" key="3">
    <source>
        <dbReference type="Proteomes" id="UP001320119"/>
    </source>
</evidence>
<sequence>MQFTKPMIELVYEIRRLVPSDMKPAIKLANPELFSDLQHHYHHGANAVNKALIKELFHLAGAPWPARLENPAAPVSSQTIKVYRGQVQAEDRPLVGDKHSTQKDAQEKQRKKRIYRGRVIEY</sequence>
<evidence type="ECO:0000256" key="1">
    <source>
        <dbReference type="SAM" id="MobiDB-lite"/>
    </source>
</evidence>
<gene>
    <name evidence="2" type="ORF">MARGE09_P1985</name>
</gene>
<dbReference type="KEGG" id="marq:MARGE09_P1985"/>
<feature type="region of interest" description="Disordered" evidence="1">
    <location>
        <begin position="90"/>
        <end position="111"/>
    </location>
</feature>
<proteinExistence type="predicted"/>
<dbReference type="AlphaFoldDB" id="A0AAN1WHR3"/>
<evidence type="ECO:0000313" key="2">
    <source>
        <dbReference type="EMBL" id="BCD97784.1"/>
    </source>
</evidence>
<reference evidence="2 3" key="1">
    <citation type="journal article" date="2022" name="IScience">
        <title>An ultrasensitive nanofiber-based assay for enzymatic hydrolysis and deep-sea microbial degradation of cellulose.</title>
        <authorList>
            <person name="Tsudome M."/>
            <person name="Tachioka M."/>
            <person name="Miyazaki M."/>
            <person name="Uchimura K."/>
            <person name="Tsuda M."/>
            <person name="Takaki Y."/>
            <person name="Deguchi S."/>
        </authorList>
    </citation>
    <scope>NUCLEOTIDE SEQUENCE [LARGE SCALE GENOMIC DNA]</scope>
    <source>
        <strain evidence="2 3">GE09</strain>
    </source>
</reference>
<protein>
    <submittedName>
        <fullName evidence="2">Uncharacterized protein</fullName>
    </submittedName>
</protein>
<feature type="compositionally biased region" description="Basic and acidic residues" evidence="1">
    <location>
        <begin position="90"/>
        <end position="108"/>
    </location>
</feature>